<keyword evidence="2" id="KW-1185">Reference proteome</keyword>
<sequence>MSHSPTKAARFPVRAGSATLPDASVDGCRRWLPIRRSITNPDELAYYLCFGPANTDDDTLIWVAGARGRSRNASRAKHRTKQLPAEC</sequence>
<accession>A0ABQ4EUR7</accession>
<evidence type="ECO:0000313" key="1">
    <source>
        <dbReference type="EMBL" id="GIG98393.1"/>
    </source>
</evidence>
<gene>
    <name evidence="1" type="ORF">Pma05_49660</name>
</gene>
<dbReference type="EMBL" id="BONX01000035">
    <property type="protein sequence ID" value="GIG98393.1"/>
    <property type="molecule type" value="Genomic_DNA"/>
</dbReference>
<evidence type="ECO:0000313" key="2">
    <source>
        <dbReference type="Proteomes" id="UP000621500"/>
    </source>
</evidence>
<dbReference type="Proteomes" id="UP000621500">
    <property type="component" value="Unassembled WGS sequence"/>
</dbReference>
<organism evidence="1 2">
    <name type="scientific">Plantactinospora mayteni</name>
    <dbReference type="NCBI Taxonomy" id="566021"/>
    <lineage>
        <taxon>Bacteria</taxon>
        <taxon>Bacillati</taxon>
        <taxon>Actinomycetota</taxon>
        <taxon>Actinomycetes</taxon>
        <taxon>Micromonosporales</taxon>
        <taxon>Micromonosporaceae</taxon>
        <taxon>Plantactinospora</taxon>
    </lineage>
</organism>
<name>A0ABQ4EUR7_9ACTN</name>
<reference evidence="1 2" key="1">
    <citation type="submission" date="2021-01" db="EMBL/GenBank/DDBJ databases">
        <title>Whole genome shotgun sequence of Plantactinospora mayteni NBRC 109088.</title>
        <authorList>
            <person name="Komaki H."/>
            <person name="Tamura T."/>
        </authorList>
    </citation>
    <scope>NUCLEOTIDE SEQUENCE [LARGE SCALE GENOMIC DNA]</scope>
    <source>
        <strain evidence="1 2">NBRC 109088</strain>
    </source>
</reference>
<comment type="caution">
    <text evidence="1">The sequence shown here is derived from an EMBL/GenBank/DDBJ whole genome shotgun (WGS) entry which is preliminary data.</text>
</comment>
<protein>
    <submittedName>
        <fullName evidence="1">Uncharacterized protein</fullName>
    </submittedName>
</protein>
<proteinExistence type="predicted"/>